<evidence type="ECO:0000313" key="2">
    <source>
        <dbReference type="EMBL" id="KAL3641887.1"/>
    </source>
</evidence>
<dbReference type="InterPro" id="IPR036047">
    <property type="entry name" value="F-box-like_dom_sf"/>
</dbReference>
<keyword evidence="3" id="KW-1185">Reference proteome</keyword>
<feature type="domain" description="F-box" evidence="1">
    <location>
        <begin position="7"/>
        <end position="52"/>
    </location>
</feature>
<reference evidence="3" key="1">
    <citation type="journal article" date="2024" name="IScience">
        <title>Strigolactones Initiate the Formation of Haustorium-like Structures in Castilleja.</title>
        <authorList>
            <person name="Buerger M."/>
            <person name="Peterson D."/>
            <person name="Chory J."/>
        </authorList>
    </citation>
    <scope>NUCLEOTIDE SEQUENCE [LARGE SCALE GENOMIC DNA]</scope>
</reference>
<dbReference type="InterPro" id="IPR050796">
    <property type="entry name" value="SCF_F-box_component"/>
</dbReference>
<proteinExistence type="predicted"/>
<accession>A0ABD3DJN1</accession>
<dbReference type="Gene3D" id="1.20.1280.50">
    <property type="match status" value="1"/>
</dbReference>
<dbReference type="PANTHER" id="PTHR31672">
    <property type="entry name" value="BNACNNG10540D PROTEIN"/>
    <property type="match status" value="1"/>
</dbReference>
<dbReference type="PANTHER" id="PTHR31672:SF13">
    <property type="entry name" value="F-BOX PROTEIN CPR30-LIKE"/>
    <property type="match status" value="1"/>
</dbReference>
<dbReference type="EMBL" id="JAVIJP010000016">
    <property type="protein sequence ID" value="KAL3641887.1"/>
    <property type="molecule type" value="Genomic_DNA"/>
</dbReference>
<dbReference type="Pfam" id="PF00646">
    <property type="entry name" value="F-box"/>
    <property type="match status" value="1"/>
</dbReference>
<dbReference type="InterPro" id="IPR001810">
    <property type="entry name" value="F-box_dom"/>
</dbReference>
<dbReference type="SMART" id="SM00256">
    <property type="entry name" value="FBOX"/>
    <property type="match status" value="1"/>
</dbReference>
<dbReference type="InterPro" id="IPR017451">
    <property type="entry name" value="F-box-assoc_interact_dom"/>
</dbReference>
<evidence type="ECO:0000259" key="1">
    <source>
        <dbReference type="PROSITE" id="PS50181"/>
    </source>
</evidence>
<gene>
    <name evidence="2" type="ORF">CASFOL_012702</name>
</gene>
<dbReference type="PROSITE" id="PS50181">
    <property type="entry name" value="FBOX"/>
    <property type="match status" value="1"/>
</dbReference>
<organism evidence="2 3">
    <name type="scientific">Castilleja foliolosa</name>
    <dbReference type="NCBI Taxonomy" id="1961234"/>
    <lineage>
        <taxon>Eukaryota</taxon>
        <taxon>Viridiplantae</taxon>
        <taxon>Streptophyta</taxon>
        <taxon>Embryophyta</taxon>
        <taxon>Tracheophyta</taxon>
        <taxon>Spermatophyta</taxon>
        <taxon>Magnoliopsida</taxon>
        <taxon>eudicotyledons</taxon>
        <taxon>Gunneridae</taxon>
        <taxon>Pentapetalae</taxon>
        <taxon>asterids</taxon>
        <taxon>lamiids</taxon>
        <taxon>Lamiales</taxon>
        <taxon>Orobanchaceae</taxon>
        <taxon>Pedicularideae</taxon>
        <taxon>Castillejinae</taxon>
        <taxon>Castilleja</taxon>
    </lineage>
</organism>
<dbReference type="NCBIfam" id="TIGR01640">
    <property type="entry name" value="F_box_assoc_1"/>
    <property type="match status" value="1"/>
</dbReference>
<dbReference type="Pfam" id="PF07734">
    <property type="entry name" value="FBA_1"/>
    <property type="match status" value="1"/>
</dbReference>
<dbReference type="CDD" id="cd22157">
    <property type="entry name" value="F-box_AtFBW1-like"/>
    <property type="match status" value="1"/>
</dbReference>
<protein>
    <recommendedName>
        <fullName evidence="1">F-box domain-containing protein</fullName>
    </recommendedName>
</protein>
<dbReference type="Proteomes" id="UP001632038">
    <property type="component" value="Unassembled WGS sequence"/>
</dbReference>
<dbReference type="AlphaFoldDB" id="A0ABD3DJN1"/>
<comment type="caution">
    <text evidence="2">The sequence shown here is derived from an EMBL/GenBank/DDBJ whole genome shotgun (WGS) entry which is preliminary data.</text>
</comment>
<evidence type="ECO:0000313" key="3">
    <source>
        <dbReference type="Proteomes" id="UP001632038"/>
    </source>
</evidence>
<name>A0ABD3DJN1_9LAMI</name>
<sequence length="364" mass="42002">MATVEEASPFNSLPNDVVQDILSRLTVKTLLTLRSVSKSLRSIISDPSFTRIHLNRQRLGTLFLRIIPNPNPYGSYPPFYFSLVRLTKDGSFQLESGNLKGPRPSWRTVVLGSCDGVLLLTNHYSCKSFMLWNPLTRSKAFFRFQYKFKPEKAIYGLVYIPGTNDFKAVIAYDNYYSVYSFDNKSWNHKCGFRYGSWNFTSTTGIWISADGVSYWLATDPVSKGVEIIYFDPRDDDFKPVGVLKEFGDVSKYWLDCVRDCLCLLYYTKFDQTKARMLKKEKGVNNVTWNVIENEDPMGILFRPVRISEKKSIVLELDRIEWYSGVINYTSSQVTLIPCRESLLLNIEKSRKGKRKQSEALELQK</sequence>
<dbReference type="SUPFAM" id="SSF81383">
    <property type="entry name" value="F-box domain"/>
    <property type="match status" value="1"/>
</dbReference>
<dbReference type="InterPro" id="IPR006527">
    <property type="entry name" value="F-box-assoc_dom_typ1"/>
</dbReference>